<protein>
    <submittedName>
        <fullName evidence="2">Uncharacterized protein</fullName>
    </submittedName>
</protein>
<evidence type="ECO:0000313" key="2">
    <source>
        <dbReference type="EMBL" id="KAL1130936.1"/>
    </source>
</evidence>
<comment type="caution">
    <text evidence="2">The sequence shown here is derived from an EMBL/GenBank/DDBJ whole genome shotgun (WGS) entry which is preliminary data.</text>
</comment>
<gene>
    <name evidence="2" type="ORF">AAG570_012177</name>
</gene>
<evidence type="ECO:0000313" key="3">
    <source>
        <dbReference type="Proteomes" id="UP001558652"/>
    </source>
</evidence>
<accession>A0ABD0YI15</accession>
<dbReference type="Proteomes" id="UP001558652">
    <property type="component" value="Unassembled WGS sequence"/>
</dbReference>
<sequence length="334" mass="36162">MEAPVDPRPEFLGNCVQKAMKLKPEKWTRLMATKDLKAIVMEFLDTGNSSLLIISQNTAAQLIPATSFPVALKNKGVYFVKVNKGPVPKTELNQNLIYGDMATKPIEQMAALVDESSERVPNDSIVHVRPKTLDMVSGRDQNVLKLNGRTELVDTDSIAYTKNGGRRDGPEGIQDGKSPSGDTFRLELNIDAIGNGTTLRDHVAIVSSASEGAPGEGTAKIFVPLLSNTSNHKRWPPSVADDVKQHVHTLKNTVYQVRGYAAGKTVLPMPIGVGKVHNVAAKLLEGGELPDFQLKSAIEGVVIKWAEQINDVLSEDSTKVFANGQNPTPSAEHL</sequence>
<keyword evidence="3" id="KW-1185">Reference proteome</keyword>
<feature type="region of interest" description="Disordered" evidence="1">
    <location>
        <begin position="161"/>
        <end position="181"/>
    </location>
</feature>
<reference evidence="2 3" key="1">
    <citation type="submission" date="2024-07" db="EMBL/GenBank/DDBJ databases">
        <title>Chromosome-level genome assembly of the water stick insect Ranatra chinensis (Heteroptera: Nepidae).</title>
        <authorList>
            <person name="Liu X."/>
        </authorList>
    </citation>
    <scope>NUCLEOTIDE SEQUENCE [LARGE SCALE GENOMIC DNA]</scope>
    <source>
        <strain evidence="2">Cailab_2021Rc</strain>
        <tissue evidence="2">Muscle</tissue>
    </source>
</reference>
<organism evidence="2 3">
    <name type="scientific">Ranatra chinensis</name>
    <dbReference type="NCBI Taxonomy" id="642074"/>
    <lineage>
        <taxon>Eukaryota</taxon>
        <taxon>Metazoa</taxon>
        <taxon>Ecdysozoa</taxon>
        <taxon>Arthropoda</taxon>
        <taxon>Hexapoda</taxon>
        <taxon>Insecta</taxon>
        <taxon>Pterygota</taxon>
        <taxon>Neoptera</taxon>
        <taxon>Paraneoptera</taxon>
        <taxon>Hemiptera</taxon>
        <taxon>Heteroptera</taxon>
        <taxon>Panheteroptera</taxon>
        <taxon>Nepomorpha</taxon>
        <taxon>Nepidae</taxon>
        <taxon>Ranatrinae</taxon>
        <taxon>Ranatra</taxon>
    </lineage>
</organism>
<proteinExistence type="predicted"/>
<dbReference type="AlphaFoldDB" id="A0ABD0YI15"/>
<name>A0ABD0YI15_9HEMI</name>
<evidence type="ECO:0000256" key="1">
    <source>
        <dbReference type="SAM" id="MobiDB-lite"/>
    </source>
</evidence>
<dbReference type="EMBL" id="JBFDAA010000007">
    <property type="protein sequence ID" value="KAL1130936.1"/>
    <property type="molecule type" value="Genomic_DNA"/>
</dbReference>